<organism evidence="3 4">
    <name type="scientific">Sedimentitalea nanhaiensis</name>
    <dbReference type="NCBI Taxonomy" id="999627"/>
    <lineage>
        <taxon>Bacteria</taxon>
        <taxon>Pseudomonadati</taxon>
        <taxon>Pseudomonadota</taxon>
        <taxon>Alphaproteobacteria</taxon>
        <taxon>Rhodobacterales</taxon>
        <taxon>Paracoccaceae</taxon>
        <taxon>Sedimentitalea</taxon>
    </lineage>
</organism>
<dbReference type="RefSeq" id="WP_081710433.1">
    <property type="nucleotide sequence ID" value="NZ_FPAW01000039.1"/>
</dbReference>
<comment type="subcellular location">
    <subcellularLocation>
        <location evidence="1">Secreted</location>
    </subcellularLocation>
</comment>
<sequence>MATKLHNITVDGINDIPRLSGTSVRTWSGTPPDITRMDIYSEYLAGPDDLVATADLTGSNWAIRYFRIAGDKHHTTITDLNDDPGRRIEMLVLGLNSDVDLISTRVDHMVGWDGDSHDVQLGSGYTSSVQLDAETNNVRTGSGDIGSIRTSGTSTIEIGDVWVGSVRTGNGDDTITTGSKFAEFIGTSKGNDTVNIGSGGGLVWLGSGDDIIRISEMEQDGGVSVNGSSGQDTLDFSSFSQGISFDLNNHGWQDVAPATNGALGYVSQLGMENLIGSHKDDTLTGDQGDNVLRGKKGFDTLSGQDGHDVLRGDDGNDTIHGGAGNDRIFGGNQYDILHGGDGNDVVWGGQWQGQGVSGQWQ</sequence>
<evidence type="ECO:0000256" key="1">
    <source>
        <dbReference type="ARBA" id="ARBA00004613"/>
    </source>
</evidence>
<protein>
    <submittedName>
        <fullName evidence="3">Hemolysin-type calcium-binding repeat-containing protein</fullName>
    </submittedName>
</protein>
<dbReference type="Gene3D" id="2.150.10.10">
    <property type="entry name" value="Serralysin-like metalloprotease, C-terminal"/>
    <property type="match status" value="1"/>
</dbReference>
<dbReference type="EMBL" id="FPAW01000039">
    <property type="protein sequence ID" value="SFU17147.1"/>
    <property type="molecule type" value="Genomic_DNA"/>
</dbReference>
<dbReference type="InterPro" id="IPR011049">
    <property type="entry name" value="Serralysin-like_metalloprot_C"/>
</dbReference>
<dbReference type="STRING" id="999627.SAMN05216236_1395"/>
<dbReference type="Proteomes" id="UP000182466">
    <property type="component" value="Unassembled WGS sequence"/>
</dbReference>
<dbReference type="PANTHER" id="PTHR38340:SF1">
    <property type="entry name" value="S-LAYER PROTEIN"/>
    <property type="match status" value="1"/>
</dbReference>
<dbReference type="GO" id="GO:0005615">
    <property type="term" value="C:extracellular space"/>
    <property type="evidence" value="ECO:0007669"/>
    <property type="project" value="InterPro"/>
</dbReference>
<dbReference type="InterPro" id="IPR018511">
    <property type="entry name" value="Hemolysin-typ_Ca-bd_CS"/>
</dbReference>
<dbReference type="Pfam" id="PF00353">
    <property type="entry name" value="HemolysinCabind"/>
    <property type="match status" value="2"/>
</dbReference>
<evidence type="ECO:0000313" key="3">
    <source>
        <dbReference type="EMBL" id="SFU17147.1"/>
    </source>
</evidence>
<keyword evidence="2" id="KW-0964">Secreted</keyword>
<dbReference type="InterPro" id="IPR001343">
    <property type="entry name" value="Hemolysn_Ca-bd"/>
</dbReference>
<reference evidence="3 4" key="1">
    <citation type="submission" date="2016-10" db="EMBL/GenBank/DDBJ databases">
        <authorList>
            <person name="de Groot N.N."/>
        </authorList>
    </citation>
    <scope>NUCLEOTIDE SEQUENCE [LARGE SCALE GENOMIC DNA]</scope>
    <source>
        <strain evidence="3 4">CGMCC 1.10959</strain>
    </source>
</reference>
<evidence type="ECO:0000313" key="4">
    <source>
        <dbReference type="Proteomes" id="UP000182466"/>
    </source>
</evidence>
<keyword evidence="4" id="KW-1185">Reference proteome</keyword>
<accession>A0A1I7DZN8</accession>
<dbReference type="eggNOG" id="COG2931">
    <property type="taxonomic scope" value="Bacteria"/>
</dbReference>
<dbReference type="GO" id="GO:0005509">
    <property type="term" value="F:calcium ion binding"/>
    <property type="evidence" value="ECO:0007669"/>
    <property type="project" value="InterPro"/>
</dbReference>
<dbReference type="PANTHER" id="PTHR38340">
    <property type="entry name" value="S-LAYER PROTEIN"/>
    <property type="match status" value="1"/>
</dbReference>
<dbReference type="PRINTS" id="PR00313">
    <property type="entry name" value="CABNDNGRPT"/>
</dbReference>
<dbReference type="PROSITE" id="PS00330">
    <property type="entry name" value="HEMOLYSIN_CALCIUM"/>
    <property type="match status" value="2"/>
</dbReference>
<dbReference type="Gene3D" id="2.160.20.160">
    <property type="match status" value="1"/>
</dbReference>
<dbReference type="OrthoDB" id="7833142at2"/>
<name>A0A1I7DZN8_9RHOB</name>
<dbReference type="InterPro" id="IPR050557">
    <property type="entry name" value="RTX_toxin/Mannuronan_C5-epim"/>
</dbReference>
<dbReference type="AlphaFoldDB" id="A0A1I7DZN8"/>
<dbReference type="SUPFAM" id="SSF51120">
    <property type="entry name" value="beta-Roll"/>
    <property type="match status" value="1"/>
</dbReference>
<proteinExistence type="predicted"/>
<gene>
    <name evidence="3" type="ORF">SAMN05216236_1395</name>
</gene>
<evidence type="ECO:0000256" key="2">
    <source>
        <dbReference type="ARBA" id="ARBA00022525"/>
    </source>
</evidence>